<keyword evidence="2" id="KW-1185">Reference proteome</keyword>
<sequence>MSIVRITKGEYITEIEKGWTVYTDEFEAYAGQFSHFTAANGTSFGNPEKDEAKETKYFKDAWWSSDLEGKQRIVEGNVGQKVYFHIETQNIPDKDTKTGFDSEISIQLYDYDEDKFHDPISVIASNKARIVSMKVEKNKAVLDLLLSPGLEIVEEIEKDDDVRLFFNCTYHEDIEIPLPKEKPDYLLVKTCDKKVIQSYESIGYGRCEFYQYRYNDFMRRHEKCGHVPPDYYYGPMIKINEDTEKFYDYYALNNEMKNPVGMTVARIKTEDRLGVDGKPLVGYSYGFKYCVRFTHVLNPKLSDQGKNWLTKARFDLQKLMEIGLIKYQYEAIYDKITESMESTFNKNFEPTTEEVIAAGNGGKEKAKESKKEKYYKNIELFNQRFQEFAFATHPDVYNPKAMSELPLKDLALISLSPDFKEWMGEGAYGTWMQAAIVAGNMDYRELLVTNMEHYSQPENSGWMDAWEVAKEAGGKIKDEVVDIMLLDDIEKFIRENRITHD</sequence>
<gene>
    <name evidence="1" type="ORF">OEA66_03385</name>
</gene>
<organism evidence="1 2">
    <name type="scientific">Chryseobacterium luquanense</name>
    <dbReference type="NCBI Taxonomy" id="2983766"/>
    <lineage>
        <taxon>Bacteria</taxon>
        <taxon>Pseudomonadati</taxon>
        <taxon>Bacteroidota</taxon>
        <taxon>Flavobacteriia</taxon>
        <taxon>Flavobacteriales</taxon>
        <taxon>Weeksellaceae</taxon>
        <taxon>Chryseobacterium group</taxon>
        <taxon>Chryseobacterium</taxon>
    </lineage>
</organism>
<accession>A0ABT3XZV8</accession>
<evidence type="ECO:0000313" key="1">
    <source>
        <dbReference type="EMBL" id="MCX8531394.1"/>
    </source>
</evidence>
<dbReference type="RefSeq" id="WP_267280034.1">
    <property type="nucleotide sequence ID" value="NZ_JAOVZV010000001.1"/>
</dbReference>
<proteinExistence type="predicted"/>
<dbReference type="EMBL" id="JAOVZV010000001">
    <property type="protein sequence ID" value="MCX8531394.1"/>
    <property type="molecule type" value="Genomic_DNA"/>
</dbReference>
<protein>
    <submittedName>
        <fullName evidence="1">Uncharacterized protein</fullName>
    </submittedName>
</protein>
<name>A0ABT3XZV8_9FLAO</name>
<evidence type="ECO:0000313" key="2">
    <source>
        <dbReference type="Proteomes" id="UP001070176"/>
    </source>
</evidence>
<reference evidence="1" key="1">
    <citation type="submission" date="2022-10" db="EMBL/GenBank/DDBJ databases">
        <title>Chryseobacterium sp. nov., a novel bacterial species.</title>
        <authorList>
            <person name="Cao Y."/>
        </authorList>
    </citation>
    <scope>NUCLEOTIDE SEQUENCE</scope>
    <source>
        <strain evidence="1">KC 927</strain>
    </source>
</reference>
<dbReference type="Proteomes" id="UP001070176">
    <property type="component" value="Unassembled WGS sequence"/>
</dbReference>
<comment type="caution">
    <text evidence="1">The sequence shown here is derived from an EMBL/GenBank/DDBJ whole genome shotgun (WGS) entry which is preliminary data.</text>
</comment>